<evidence type="ECO:0000256" key="1">
    <source>
        <dbReference type="SAM" id="MobiDB-lite"/>
    </source>
</evidence>
<dbReference type="Proteomes" id="UP000761264">
    <property type="component" value="Unassembled WGS sequence"/>
</dbReference>
<reference evidence="2" key="1">
    <citation type="submission" date="2020-03" db="EMBL/GenBank/DDBJ databases">
        <title>Genome of Pelagibius litoralis DSM 21314T.</title>
        <authorList>
            <person name="Wang G."/>
        </authorList>
    </citation>
    <scope>NUCLEOTIDE SEQUENCE</scope>
    <source>
        <strain evidence="2">DSM 21314</strain>
    </source>
</reference>
<gene>
    <name evidence="2" type="ORF">HBA54_16055</name>
</gene>
<evidence type="ECO:0000313" key="3">
    <source>
        <dbReference type="Proteomes" id="UP000761264"/>
    </source>
</evidence>
<dbReference type="RefSeq" id="WP_167226412.1">
    <property type="nucleotide sequence ID" value="NZ_JAAQPH010000012.1"/>
</dbReference>
<sequence length="161" mass="16603">MVQPMRRLSRLVGFGALISAGAIGWPAALHAQGKGYFSPTYAASAEGSPYSEVYSRTFGASGEAQQTPPLTFAPPIETAAAKPSATPDSVVYIIDSQGLLTFRSEDFAEGTGKAIAHNPLPTSRGPAANPMAPPQVPTVANSLYLQPPLETATGPAAPPPQ</sequence>
<organism evidence="2 3">
    <name type="scientific">Pelagibius litoralis</name>
    <dbReference type="NCBI Taxonomy" id="374515"/>
    <lineage>
        <taxon>Bacteria</taxon>
        <taxon>Pseudomonadati</taxon>
        <taxon>Pseudomonadota</taxon>
        <taxon>Alphaproteobacteria</taxon>
        <taxon>Rhodospirillales</taxon>
        <taxon>Rhodovibrionaceae</taxon>
        <taxon>Pelagibius</taxon>
    </lineage>
</organism>
<accession>A0A967EZ69</accession>
<keyword evidence="3" id="KW-1185">Reference proteome</keyword>
<name>A0A967EZ69_9PROT</name>
<dbReference type="EMBL" id="JAAQPH010000012">
    <property type="protein sequence ID" value="NIA70120.1"/>
    <property type="molecule type" value="Genomic_DNA"/>
</dbReference>
<evidence type="ECO:0000313" key="2">
    <source>
        <dbReference type="EMBL" id="NIA70120.1"/>
    </source>
</evidence>
<protein>
    <submittedName>
        <fullName evidence="2">Uncharacterized protein</fullName>
    </submittedName>
</protein>
<comment type="caution">
    <text evidence="2">The sequence shown here is derived from an EMBL/GenBank/DDBJ whole genome shotgun (WGS) entry which is preliminary data.</text>
</comment>
<proteinExistence type="predicted"/>
<dbReference type="AlphaFoldDB" id="A0A967EZ69"/>
<feature type="region of interest" description="Disordered" evidence="1">
    <location>
        <begin position="114"/>
        <end position="138"/>
    </location>
</feature>